<sequence length="139" mass="15061">MLSKPIIFIFLASVAFEIASAKSKCVFPKVVWPDRWALSVWNQTCVTHSPVYTWSDPLAATDCAKAPCYNFDAKLHVNDHLAAFAFTSAPGKPERYLSLHGEAGCSARSHLGDFYDSLDTGTGAAGHKASSFKVCAAKF</sequence>
<evidence type="ECO:0000313" key="2">
    <source>
        <dbReference type="Proteomes" id="UP000790377"/>
    </source>
</evidence>
<keyword evidence="2" id="KW-1185">Reference proteome</keyword>
<gene>
    <name evidence="1" type="ORF">BJ138DRAFT_1140668</name>
</gene>
<dbReference type="EMBL" id="MU267595">
    <property type="protein sequence ID" value="KAH7915885.1"/>
    <property type="molecule type" value="Genomic_DNA"/>
</dbReference>
<organism evidence="1 2">
    <name type="scientific">Hygrophoropsis aurantiaca</name>
    <dbReference type="NCBI Taxonomy" id="72124"/>
    <lineage>
        <taxon>Eukaryota</taxon>
        <taxon>Fungi</taxon>
        <taxon>Dikarya</taxon>
        <taxon>Basidiomycota</taxon>
        <taxon>Agaricomycotina</taxon>
        <taxon>Agaricomycetes</taxon>
        <taxon>Agaricomycetidae</taxon>
        <taxon>Boletales</taxon>
        <taxon>Coniophorineae</taxon>
        <taxon>Hygrophoropsidaceae</taxon>
        <taxon>Hygrophoropsis</taxon>
    </lineage>
</organism>
<proteinExistence type="predicted"/>
<evidence type="ECO:0000313" key="1">
    <source>
        <dbReference type="EMBL" id="KAH7915885.1"/>
    </source>
</evidence>
<dbReference type="Proteomes" id="UP000790377">
    <property type="component" value="Unassembled WGS sequence"/>
</dbReference>
<protein>
    <submittedName>
        <fullName evidence="1">Uncharacterized protein</fullName>
    </submittedName>
</protein>
<name>A0ACB8AQT4_9AGAM</name>
<comment type="caution">
    <text evidence="1">The sequence shown here is derived from an EMBL/GenBank/DDBJ whole genome shotgun (WGS) entry which is preliminary data.</text>
</comment>
<reference evidence="1" key="1">
    <citation type="journal article" date="2021" name="New Phytol.">
        <title>Evolutionary innovations through gain and loss of genes in the ectomycorrhizal Boletales.</title>
        <authorList>
            <person name="Wu G."/>
            <person name="Miyauchi S."/>
            <person name="Morin E."/>
            <person name="Kuo A."/>
            <person name="Drula E."/>
            <person name="Varga T."/>
            <person name="Kohler A."/>
            <person name="Feng B."/>
            <person name="Cao Y."/>
            <person name="Lipzen A."/>
            <person name="Daum C."/>
            <person name="Hundley H."/>
            <person name="Pangilinan J."/>
            <person name="Johnson J."/>
            <person name="Barry K."/>
            <person name="LaButti K."/>
            <person name="Ng V."/>
            <person name="Ahrendt S."/>
            <person name="Min B."/>
            <person name="Choi I.G."/>
            <person name="Park H."/>
            <person name="Plett J.M."/>
            <person name="Magnuson J."/>
            <person name="Spatafora J.W."/>
            <person name="Nagy L.G."/>
            <person name="Henrissat B."/>
            <person name="Grigoriev I.V."/>
            <person name="Yang Z.L."/>
            <person name="Xu J."/>
            <person name="Martin F.M."/>
        </authorList>
    </citation>
    <scope>NUCLEOTIDE SEQUENCE</scope>
    <source>
        <strain evidence="1">ATCC 28755</strain>
    </source>
</reference>
<accession>A0ACB8AQT4</accession>